<keyword evidence="3" id="KW-1185">Reference proteome</keyword>
<reference evidence="2 3" key="1">
    <citation type="submission" date="2024-10" db="EMBL/GenBank/DDBJ databases">
        <title>Updated reference genomes for cyclostephanoid diatoms.</title>
        <authorList>
            <person name="Roberts W.R."/>
            <person name="Alverson A.J."/>
        </authorList>
    </citation>
    <scope>NUCLEOTIDE SEQUENCE [LARGE SCALE GENOMIC DNA]</scope>
    <source>
        <strain evidence="2 3">AJA228-03</strain>
    </source>
</reference>
<evidence type="ECO:0000256" key="1">
    <source>
        <dbReference type="SAM" id="MobiDB-lite"/>
    </source>
</evidence>
<dbReference type="Gene3D" id="3.40.50.300">
    <property type="entry name" value="P-loop containing nucleotide triphosphate hydrolases"/>
    <property type="match status" value="1"/>
</dbReference>
<dbReference type="EMBL" id="JALLPB020000355">
    <property type="protein sequence ID" value="KAL3810057.1"/>
    <property type="molecule type" value="Genomic_DNA"/>
</dbReference>
<feature type="region of interest" description="Disordered" evidence="1">
    <location>
        <begin position="1"/>
        <end position="49"/>
    </location>
</feature>
<name>A0ABD3RAL3_9STRA</name>
<feature type="non-terminal residue" evidence="2">
    <location>
        <position position="1"/>
    </location>
</feature>
<feature type="region of interest" description="Disordered" evidence="1">
    <location>
        <begin position="187"/>
        <end position="209"/>
    </location>
</feature>
<dbReference type="AlphaFoldDB" id="A0ABD3RAL3"/>
<evidence type="ECO:0000313" key="2">
    <source>
        <dbReference type="EMBL" id="KAL3810057.1"/>
    </source>
</evidence>
<proteinExistence type="predicted"/>
<organism evidence="2 3">
    <name type="scientific">Cyclostephanos tholiformis</name>
    <dbReference type="NCBI Taxonomy" id="382380"/>
    <lineage>
        <taxon>Eukaryota</taxon>
        <taxon>Sar</taxon>
        <taxon>Stramenopiles</taxon>
        <taxon>Ochrophyta</taxon>
        <taxon>Bacillariophyta</taxon>
        <taxon>Coscinodiscophyceae</taxon>
        <taxon>Thalassiosirophycidae</taxon>
        <taxon>Stephanodiscales</taxon>
        <taxon>Stephanodiscaceae</taxon>
        <taxon>Cyclostephanos</taxon>
    </lineage>
</organism>
<dbReference type="SUPFAM" id="SSF52540">
    <property type="entry name" value="P-loop containing nucleoside triphosphate hydrolases"/>
    <property type="match status" value="1"/>
</dbReference>
<dbReference type="InterPro" id="IPR027417">
    <property type="entry name" value="P-loop_NTPase"/>
</dbReference>
<comment type="caution">
    <text evidence="2">The sequence shown here is derived from an EMBL/GenBank/DDBJ whole genome shotgun (WGS) entry which is preliminary data.</text>
</comment>
<dbReference type="Proteomes" id="UP001530377">
    <property type="component" value="Unassembled WGS sequence"/>
</dbReference>
<gene>
    <name evidence="2" type="ORF">ACHAXA_007807</name>
</gene>
<feature type="compositionally biased region" description="Acidic residues" evidence="1">
    <location>
        <begin position="30"/>
        <end position="45"/>
    </location>
</feature>
<feature type="region of interest" description="Disordered" evidence="1">
    <location>
        <begin position="321"/>
        <end position="347"/>
    </location>
</feature>
<protein>
    <submittedName>
        <fullName evidence="2">Uncharacterized protein</fullName>
    </submittedName>
</protein>
<sequence>DKKWGRINISNSNSSISNRNGNNINSNNNNDDEDDIIESDSDSFDYDQPSAERPLKRWLASYPLAAARSCLSSMPIVIQMDNLTAASDANYHGRVQRKSVLSLPPRAEETKRLRRILRRLRRKQTELLEKIRTHGNAAAVAANQDSYVKTSDHDQCAIHSFLPQGTGISFIDAALRRESLLQSKLSMSGSESDKLQQQKSLSRPVLELSGPPRSGMTSILLAVAARYVASTSHLFFPRTGFLSAGEDTTPGFSGRRHYRLTSHDNPTALATEPRVVILDVERGVHAVKLILSVREAVLRRWEETASARRWKRKYDETWTLDEAESGQSGTQGDNDNDDDEGNHGRNFNSTMIEQRQIELAISSCLGRINIVQPRDFTYLGLVATIEALWHGLDKDKVAKESMTGSGVSKFSNSRQFHIRGGNIKPSPHMNATAQSQEAPTLILIDSLTTLDASTRFLENLHATSGSSCSSNSSGLSDRNEFYRQLIRLREDHNIAIIGTSRCVQTVNSRSSSSRSLWEKMVSHRVSLHHVVEGSQEDKAGYDYVATLNVSDKCGDGCVFPYSVVSGGIAC</sequence>
<evidence type="ECO:0000313" key="3">
    <source>
        <dbReference type="Proteomes" id="UP001530377"/>
    </source>
</evidence>
<accession>A0ABD3RAL3</accession>
<feature type="compositionally biased region" description="Low complexity" evidence="1">
    <location>
        <begin position="1"/>
        <end position="29"/>
    </location>
</feature>